<dbReference type="Pfam" id="PF12852">
    <property type="entry name" value="Cupin_6"/>
    <property type="match status" value="1"/>
</dbReference>
<dbReference type="InterPro" id="IPR009057">
    <property type="entry name" value="Homeodomain-like_sf"/>
</dbReference>
<dbReference type="InterPro" id="IPR032783">
    <property type="entry name" value="AraC_lig"/>
</dbReference>
<dbReference type="Gene3D" id="1.10.10.60">
    <property type="entry name" value="Homeodomain-like"/>
    <property type="match status" value="2"/>
</dbReference>
<gene>
    <name evidence="6" type="ORF">SHK19_01395</name>
</gene>
<evidence type="ECO:0000313" key="6">
    <source>
        <dbReference type="EMBL" id="WQQ26899.1"/>
    </source>
</evidence>
<name>A0ABZ0ZSL6_9ACTN</name>
<proteinExistence type="predicted"/>
<keyword evidence="7" id="KW-1185">Reference proteome</keyword>
<dbReference type="SMART" id="SM00342">
    <property type="entry name" value="HTH_ARAC"/>
    <property type="match status" value="1"/>
</dbReference>
<evidence type="ECO:0000259" key="5">
    <source>
        <dbReference type="PROSITE" id="PS01124"/>
    </source>
</evidence>
<evidence type="ECO:0000313" key="7">
    <source>
        <dbReference type="Proteomes" id="UP001327225"/>
    </source>
</evidence>
<dbReference type="PANTHER" id="PTHR46796:SF7">
    <property type="entry name" value="ARAC FAMILY TRANSCRIPTIONAL REGULATOR"/>
    <property type="match status" value="1"/>
</dbReference>
<keyword evidence="3" id="KW-0010">Activator</keyword>
<dbReference type="Proteomes" id="UP001327225">
    <property type="component" value="Chromosome"/>
</dbReference>
<dbReference type="InterPro" id="IPR018060">
    <property type="entry name" value="HTH_AraC"/>
</dbReference>
<dbReference type="SUPFAM" id="SSF46689">
    <property type="entry name" value="Homeodomain-like"/>
    <property type="match status" value="2"/>
</dbReference>
<accession>A0ABZ0ZSL6</accession>
<sequence length="323" mass="33884">MSDDVLTHTLGQFGMTGVFYCVSELTAPWGIDLPPMPGTVLFHLVAAGTAVLEVDGELVAMGPGDIVLLPHGTGHVGYSDEDAPRTPLFDVPRLEQTDRFERIRIDGGGTPTTLVCGALEFTDLAVGRLMASLPPVLHPGSGGRSAWLRSTIELMADEAHSPLAGSSVVTTRLADVLVVHAVREWLRTSSPERGWVAAVRDPHLGAAIGAFHTAPERPWDLPALAAAAGMSRSAFAAHFVAVLGETPMAYVASWRMDLAAQLVEAGGLSLAAVAARVGYRSEAAFNRAFRRAHGCTPGAWRRGSPLAAANATPALVTDQSATA</sequence>
<dbReference type="Pfam" id="PF12833">
    <property type="entry name" value="HTH_18"/>
    <property type="match status" value="1"/>
</dbReference>
<protein>
    <submittedName>
        <fullName evidence="6">AraC family transcriptional regulator</fullName>
    </submittedName>
</protein>
<reference evidence="7" key="1">
    <citation type="submission" date="2023-12" db="EMBL/GenBank/DDBJ databases">
        <title>Novel species in genus Nocardioides.</title>
        <authorList>
            <person name="Zhou H."/>
        </authorList>
    </citation>
    <scope>NUCLEOTIDE SEQUENCE [LARGE SCALE GENOMIC DNA]</scope>
    <source>
        <strain evidence="7">HM61</strain>
    </source>
</reference>
<dbReference type="PROSITE" id="PS01124">
    <property type="entry name" value="HTH_ARAC_FAMILY_2"/>
    <property type="match status" value="1"/>
</dbReference>
<dbReference type="InterPro" id="IPR037923">
    <property type="entry name" value="HTH-like"/>
</dbReference>
<evidence type="ECO:0000256" key="4">
    <source>
        <dbReference type="ARBA" id="ARBA00023163"/>
    </source>
</evidence>
<evidence type="ECO:0000256" key="1">
    <source>
        <dbReference type="ARBA" id="ARBA00023015"/>
    </source>
</evidence>
<dbReference type="EMBL" id="CP141059">
    <property type="protein sequence ID" value="WQQ26899.1"/>
    <property type="molecule type" value="Genomic_DNA"/>
</dbReference>
<evidence type="ECO:0000256" key="3">
    <source>
        <dbReference type="ARBA" id="ARBA00023159"/>
    </source>
</evidence>
<keyword evidence="4" id="KW-0804">Transcription</keyword>
<dbReference type="PROSITE" id="PS00041">
    <property type="entry name" value="HTH_ARAC_FAMILY_1"/>
    <property type="match status" value="1"/>
</dbReference>
<dbReference type="RefSeq" id="WP_322457495.1">
    <property type="nucleotide sequence ID" value="NZ_CP141059.1"/>
</dbReference>
<keyword evidence="2" id="KW-0238">DNA-binding</keyword>
<dbReference type="SUPFAM" id="SSF51215">
    <property type="entry name" value="Regulatory protein AraC"/>
    <property type="match status" value="1"/>
</dbReference>
<organism evidence="6 7">
    <name type="scientific">Nocardioides bizhenqiangii</name>
    <dbReference type="NCBI Taxonomy" id="3095076"/>
    <lineage>
        <taxon>Bacteria</taxon>
        <taxon>Bacillati</taxon>
        <taxon>Actinomycetota</taxon>
        <taxon>Actinomycetes</taxon>
        <taxon>Propionibacteriales</taxon>
        <taxon>Nocardioidaceae</taxon>
        <taxon>Nocardioides</taxon>
    </lineage>
</organism>
<dbReference type="InterPro" id="IPR050204">
    <property type="entry name" value="AraC_XylS_family_regulators"/>
</dbReference>
<keyword evidence="1" id="KW-0805">Transcription regulation</keyword>
<evidence type="ECO:0000256" key="2">
    <source>
        <dbReference type="ARBA" id="ARBA00023125"/>
    </source>
</evidence>
<dbReference type="InterPro" id="IPR018062">
    <property type="entry name" value="HTH_AraC-typ_CS"/>
</dbReference>
<dbReference type="PANTHER" id="PTHR46796">
    <property type="entry name" value="HTH-TYPE TRANSCRIPTIONAL ACTIVATOR RHAS-RELATED"/>
    <property type="match status" value="1"/>
</dbReference>
<feature type="domain" description="HTH araC/xylS-type" evidence="5">
    <location>
        <begin position="205"/>
        <end position="303"/>
    </location>
</feature>